<proteinExistence type="predicted"/>
<accession>A0A4V6DGR1</accession>
<dbReference type="Proteomes" id="UP000310108">
    <property type="component" value="Unassembled WGS sequence"/>
</dbReference>
<evidence type="ECO:0000313" key="2">
    <source>
        <dbReference type="EMBL" id="TKW53786.1"/>
    </source>
</evidence>
<dbReference type="EMBL" id="PJEX01000168">
    <property type="protein sequence ID" value="TKW53786.1"/>
    <property type="molecule type" value="Genomic_DNA"/>
</dbReference>
<organism evidence="2 3">
    <name type="scientific">Colletotrichum tanaceti</name>
    <dbReference type="NCBI Taxonomy" id="1306861"/>
    <lineage>
        <taxon>Eukaryota</taxon>
        <taxon>Fungi</taxon>
        <taxon>Dikarya</taxon>
        <taxon>Ascomycota</taxon>
        <taxon>Pezizomycotina</taxon>
        <taxon>Sordariomycetes</taxon>
        <taxon>Hypocreomycetidae</taxon>
        <taxon>Glomerellales</taxon>
        <taxon>Glomerellaceae</taxon>
        <taxon>Colletotrichum</taxon>
        <taxon>Colletotrichum destructivum species complex</taxon>
    </lineage>
</organism>
<feature type="compositionally biased region" description="Basic and acidic residues" evidence="1">
    <location>
        <begin position="48"/>
        <end position="57"/>
    </location>
</feature>
<dbReference type="AlphaFoldDB" id="A0A4V6DGR1"/>
<sequence>MLILVHRDAQHDRQRILELPCRPILLLLQVLLEPASVAEILPDAAEAKRQVQQEKRPPRPHPLPQRLRPPVDCFGDGAHGRGPDHLDAVHRRPKMPVAALRQPQVALEEDELRRPQPVLTEIPGRLGDHALLAFPGRLLLPVRGPRLLLLLLLPGPHRQRVGPRRRVLHAPGPRHPLQALGVLRQEGFPEQRVLPPQVVGQGDLEAVIQQDDLGVPRRRAPDKDVARVGVAVDEAVAEHLGREELDDCLHDIAQAETQPAAAAAAAAPATAGGCRRIRRRDAVLVPQTAAVNPFRRQDSLRTELGVDHGDVDAAAEPRVVADEAGEVLGVGPLVLEVGLLHDVVHDEAP</sequence>
<protein>
    <submittedName>
        <fullName evidence="2">Uncharacterized protein</fullName>
    </submittedName>
</protein>
<evidence type="ECO:0000256" key="1">
    <source>
        <dbReference type="SAM" id="MobiDB-lite"/>
    </source>
</evidence>
<reference evidence="2 3" key="1">
    <citation type="journal article" date="2019" name="PLoS ONE">
        <title>Comparative genome analysis indicates high evolutionary potential of pathogenicity genes in Colletotrichum tanaceti.</title>
        <authorList>
            <person name="Lelwala R.V."/>
            <person name="Korhonen P.K."/>
            <person name="Young N.D."/>
            <person name="Scott J.B."/>
            <person name="Ades P.A."/>
            <person name="Gasser R.B."/>
            <person name="Taylor P.W.J."/>
        </authorList>
    </citation>
    <scope>NUCLEOTIDE SEQUENCE [LARGE SCALE GENOMIC DNA]</scope>
    <source>
        <strain evidence="2">BRIP57314</strain>
    </source>
</reference>
<comment type="caution">
    <text evidence="2">The sequence shown here is derived from an EMBL/GenBank/DDBJ whole genome shotgun (WGS) entry which is preliminary data.</text>
</comment>
<gene>
    <name evidence="2" type="ORF">CTA1_1193</name>
</gene>
<keyword evidence="3" id="KW-1185">Reference proteome</keyword>
<feature type="region of interest" description="Disordered" evidence="1">
    <location>
        <begin position="48"/>
        <end position="79"/>
    </location>
</feature>
<name>A0A4V6DGR1_9PEZI</name>
<evidence type="ECO:0000313" key="3">
    <source>
        <dbReference type="Proteomes" id="UP000310108"/>
    </source>
</evidence>